<dbReference type="Proteomes" id="UP000180043">
    <property type="component" value="Unassembled WGS sequence"/>
</dbReference>
<name>A0A1S1LHE4_MYCCH</name>
<dbReference type="AlphaFoldDB" id="A0A1S1LHE4"/>
<proteinExistence type="predicted"/>
<evidence type="ECO:0000313" key="2">
    <source>
        <dbReference type="Proteomes" id="UP000180043"/>
    </source>
</evidence>
<dbReference type="RefSeq" id="WP_070947741.1">
    <property type="nucleotide sequence ID" value="NZ_MLIQ01000032.1"/>
</dbReference>
<organism evidence="1 2">
    <name type="scientific">Mycobacteroides chelonae</name>
    <name type="common">Mycobacterium chelonae</name>
    <dbReference type="NCBI Taxonomy" id="1774"/>
    <lineage>
        <taxon>Bacteria</taxon>
        <taxon>Bacillati</taxon>
        <taxon>Actinomycetota</taxon>
        <taxon>Actinomycetes</taxon>
        <taxon>Mycobacteriales</taxon>
        <taxon>Mycobacteriaceae</taxon>
        <taxon>Mycobacteroides</taxon>
    </lineage>
</organism>
<sequence length="100" mass="11691">MSDYWNAFQKFLSEYRPGCSTAPELVRDMISHGYTPAAKQDDLLLELNNHWGMYAEDGSSEYDYYCDCGKWLEYDQYDWEDHVSSTLSDLGLVTPKARER</sequence>
<accession>A0A1S1LHE4</accession>
<reference evidence="1 2" key="1">
    <citation type="submission" date="2016-10" db="EMBL/GenBank/DDBJ databases">
        <title>Evaluation of Human, Veterinary and Environmental Mycobacterium chelonae Isolates by Core Genome Phylogenomic Analysis, Targeted Gene Comparison, and Anti-microbial Susceptibility Patterns: A Tale of Mistaken Identities.</title>
        <authorList>
            <person name="Fogelson S.B."/>
            <person name="Camus A.C."/>
            <person name="Lorenz W."/>
            <person name="Vasireddy R."/>
            <person name="Vasireddy S."/>
            <person name="Smith T."/>
            <person name="Brown-Elliott B.A."/>
            <person name="Wallace R.J.Jr."/>
            <person name="Hasan N.A."/>
            <person name="Reischl U."/>
            <person name="Sanchez S."/>
        </authorList>
    </citation>
    <scope>NUCLEOTIDE SEQUENCE [LARGE SCALE GENOMIC DNA]</scope>
    <source>
        <strain evidence="1 2">15515</strain>
    </source>
</reference>
<gene>
    <name evidence="1" type="ORF">BKG82_24825</name>
</gene>
<comment type="caution">
    <text evidence="1">The sequence shown here is derived from an EMBL/GenBank/DDBJ whole genome shotgun (WGS) entry which is preliminary data.</text>
</comment>
<dbReference type="EMBL" id="MLIQ01000032">
    <property type="protein sequence ID" value="OHU47597.1"/>
    <property type="molecule type" value="Genomic_DNA"/>
</dbReference>
<evidence type="ECO:0000313" key="1">
    <source>
        <dbReference type="EMBL" id="OHU47597.1"/>
    </source>
</evidence>
<protein>
    <submittedName>
        <fullName evidence="1">Uncharacterized protein</fullName>
    </submittedName>
</protein>